<dbReference type="PATRIC" id="fig|1177755.3.peg.1102"/>
<dbReference type="STRING" id="1177755.A7A08_01100"/>
<evidence type="ECO:0008006" key="3">
    <source>
        <dbReference type="Google" id="ProtNLM"/>
    </source>
</evidence>
<reference evidence="1 2" key="1">
    <citation type="submission" date="2016-07" db="EMBL/GenBank/DDBJ databases">
        <title>Draft genome sequence of Methyloligella halotolerans C2T (VKM B-2706T=CCUG 61687T=DSM 25045T), a halotolerant polyhydroxybutyrate accumulating methylotroph.</title>
        <authorList>
            <person name="Vasilenko O.V."/>
            <person name="Doronina N.V."/>
            <person name="Poroshina M.N."/>
            <person name="Tarlachkov S.V."/>
            <person name="Trotsenko Y.A."/>
        </authorList>
    </citation>
    <scope>NUCLEOTIDE SEQUENCE [LARGE SCALE GENOMIC DNA]</scope>
    <source>
        <strain evidence="1 2">VKM B-2706</strain>
    </source>
</reference>
<comment type="caution">
    <text evidence="1">The sequence shown here is derived from an EMBL/GenBank/DDBJ whole genome shotgun (WGS) entry which is preliminary data.</text>
</comment>
<protein>
    <recommendedName>
        <fullName evidence="3">DUF4336 domain-containing protein</fullName>
    </recommendedName>
</protein>
<dbReference type="AlphaFoldDB" id="A0A1E2S0E0"/>
<proteinExistence type="predicted"/>
<dbReference type="Pfam" id="PF14234">
    <property type="entry name" value="DUF4336"/>
    <property type="match status" value="1"/>
</dbReference>
<accession>A0A1E2S0E0</accession>
<name>A0A1E2S0E0_9HYPH</name>
<dbReference type="InterPro" id="IPR036866">
    <property type="entry name" value="RibonucZ/Hydroxyglut_hydro"/>
</dbReference>
<evidence type="ECO:0000313" key="2">
    <source>
        <dbReference type="Proteomes" id="UP000095087"/>
    </source>
</evidence>
<dbReference type="Proteomes" id="UP000095087">
    <property type="component" value="Unassembled WGS sequence"/>
</dbReference>
<sequence length="265" mass="30429">MADRCKAKAAPGCKWYSGKMTESYAPYLPLNRLKPFGPDIWIVDGPEIEFGYLGMKLPFPTRMTVVRFPDRSLWIHSPTEPEEGLLDEIRSLGAVRHLIAPNTIHYWWIPDWAELFPEAHVWAVPGLEKSAKRALRVDHTLGETAPAAWDGHIAQVLVPGDLITEADFFHHASRTLVLTDLIENFEPERVRSRMYRWLLKTFGAADPDGKAPYDMQLSFLRHRKEVRKAAEQMIAWAPEQIVIAHGRCYDMDAVSELKRAFRWVL</sequence>
<gene>
    <name evidence="1" type="ORF">A7A08_01100</name>
</gene>
<dbReference type="EMBL" id="MASI01000002">
    <property type="protein sequence ID" value="ODA67931.1"/>
    <property type="molecule type" value="Genomic_DNA"/>
</dbReference>
<dbReference type="SUPFAM" id="SSF56281">
    <property type="entry name" value="Metallo-hydrolase/oxidoreductase"/>
    <property type="match status" value="1"/>
</dbReference>
<keyword evidence="2" id="KW-1185">Reference proteome</keyword>
<dbReference type="PANTHER" id="PTHR33835">
    <property type="entry name" value="YALI0C07656P"/>
    <property type="match status" value="1"/>
</dbReference>
<evidence type="ECO:0000313" key="1">
    <source>
        <dbReference type="EMBL" id="ODA67931.1"/>
    </source>
</evidence>
<dbReference type="PANTHER" id="PTHR33835:SF1">
    <property type="entry name" value="METALLO-BETA-LACTAMASE DOMAIN-CONTAINING PROTEIN"/>
    <property type="match status" value="1"/>
</dbReference>
<dbReference type="InterPro" id="IPR025638">
    <property type="entry name" value="DUF4336"/>
</dbReference>
<organism evidence="1 2">
    <name type="scientific">Methyloligella halotolerans</name>
    <dbReference type="NCBI Taxonomy" id="1177755"/>
    <lineage>
        <taxon>Bacteria</taxon>
        <taxon>Pseudomonadati</taxon>
        <taxon>Pseudomonadota</taxon>
        <taxon>Alphaproteobacteria</taxon>
        <taxon>Hyphomicrobiales</taxon>
        <taxon>Hyphomicrobiaceae</taxon>
        <taxon>Methyloligella</taxon>
    </lineage>
</organism>